<accession>A0A3G8LHZ7</accession>
<keyword evidence="3 6" id="KW-0812">Transmembrane</keyword>
<feature type="transmembrane region" description="Helical" evidence="6">
    <location>
        <begin position="71"/>
        <end position="92"/>
    </location>
</feature>
<dbReference type="InterPro" id="IPR001851">
    <property type="entry name" value="ABC_transp_permease"/>
</dbReference>
<evidence type="ECO:0000256" key="2">
    <source>
        <dbReference type="ARBA" id="ARBA00022475"/>
    </source>
</evidence>
<dbReference type="CDD" id="cd06580">
    <property type="entry name" value="TM_PBP1_transp_TpRbsC_like"/>
    <property type="match status" value="1"/>
</dbReference>
<keyword evidence="2" id="KW-1003">Cell membrane</keyword>
<dbReference type="PANTHER" id="PTHR43370:SF1">
    <property type="entry name" value="GUANOSINE ABC TRANSPORTER PERMEASE PROTEIN NUPQ"/>
    <property type="match status" value="1"/>
</dbReference>
<dbReference type="OrthoDB" id="9792579at2"/>
<proteinExistence type="predicted"/>
<evidence type="ECO:0000256" key="3">
    <source>
        <dbReference type="ARBA" id="ARBA00022692"/>
    </source>
</evidence>
<sequence>MLASLSINIHQNLLFFFCVLSLGAISGMFSEKVGIVNIGINGMMSMGCVIYLVVAQVLTSSLGTEGASHSFWQLLALPIAGIGGMLFASLHGFATIKLKSDHTISGFAINLLAFGLAIILLDIFGNGNKKPAMNIQELAYIVDFSAGRFEVFSLKIFVTLLIIVLSAIMLYMTKWGLRFRSVGENPQASDVAGINVNSYKWQGVLISGFIAGIAGGFFAQARPSSFNGDVLGYGYLALSIMIMGQWNIYIISAITFLFSGLYAFAFSAPSFIPGLSQYQALFTLIPYVSALAVIALTARKSHAPAASGITYDKSKR</sequence>
<feature type="transmembrane region" description="Helical" evidence="6">
    <location>
        <begin position="278"/>
        <end position="298"/>
    </location>
</feature>
<feature type="transmembrane region" description="Helical" evidence="6">
    <location>
        <begin position="104"/>
        <end position="124"/>
    </location>
</feature>
<feature type="transmembrane region" description="Helical" evidence="6">
    <location>
        <begin position="152"/>
        <end position="172"/>
    </location>
</feature>
<evidence type="ECO:0000313" key="7">
    <source>
        <dbReference type="EMBL" id="AZG68490.1"/>
    </source>
</evidence>
<evidence type="ECO:0000256" key="4">
    <source>
        <dbReference type="ARBA" id="ARBA00022989"/>
    </source>
</evidence>
<keyword evidence="5 6" id="KW-0472">Membrane</keyword>
<evidence type="ECO:0000256" key="5">
    <source>
        <dbReference type="ARBA" id="ARBA00023136"/>
    </source>
</evidence>
<keyword evidence="4 6" id="KW-1133">Transmembrane helix</keyword>
<feature type="transmembrane region" description="Helical" evidence="6">
    <location>
        <begin position="12"/>
        <end position="29"/>
    </location>
</feature>
<feature type="transmembrane region" description="Helical" evidence="6">
    <location>
        <begin position="233"/>
        <end position="258"/>
    </location>
</feature>
<dbReference type="KEGG" id="mstr:EGN60_00680"/>
<evidence type="ECO:0000256" key="1">
    <source>
        <dbReference type="ARBA" id="ARBA00004651"/>
    </source>
</evidence>
<name>A0A3G8LHZ7_9MOLU</name>
<dbReference type="RefSeq" id="WP_124724185.1">
    <property type="nucleotide sequence ID" value="NZ_CP034044.1"/>
</dbReference>
<comment type="subcellular location">
    <subcellularLocation>
        <location evidence="1">Cell membrane</location>
        <topology evidence="1">Multi-pass membrane protein</topology>
    </subcellularLocation>
</comment>
<protein>
    <submittedName>
        <fullName evidence="7">ABC transporter permease</fullName>
    </submittedName>
</protein>
<evidence type="ECO:0000313" key="8">
    <source>
        <dbReference type="Proteomes" id="UP000275883"/>
    </source>
</evidence>
<evidence type="ECO:0000256" key="6">
    <source>
        <dbReference type="SAM" id="Phobius"/>
    </source>
</evidence>
<gene>
    <name evidence="7" type="ORF">EGN60_00680</name>
</gene>
<dbReference type="PANTHER" id="PTHR43370">
    <property type="entry name" value="SUGAR ABC TRANSPORTER INTEGRAL MEMBRANE PROTEIN-RELATED"/>
    <property type="match status" value="1"/>
</dbReference>
<feature type="transmembrane region" description="Helical" evidence="6">
    <location>
        <begin position="35"/>
        <end position="59"/>
    </location>
</feature>
<dbReference type="GO" id="GO:0005886">
    <property type="term" value="C:plasma membrane"/>
    <property type="evidence" value="ECO:0007669"/>
    <property type="project" value="UniProtKB-SubCell"/>
</dbReference>
<dbReference type="AlphaFoldDB" id="A0A3G8LHZ7"/>
<reference evidence="7 8" key="1">
    <citation type="submission" date="2018-11" db="EMBL/GenBank/DDBJ databases">
        <title>Genome sequence of Mycoplasma struthionis sp. nov.</title>
        <authorList>
            <person name="Spergser J."/>
        </authorList>
    </citation>
    <scope>NUCLEOTIDE SEQUENCE [LARGE SCALE GENOMIC DNA]</scope>
    <source>
        <strain evidence="7 8">237IA</strain>
    </source>
</reference>
<dbReference type="EMBL" id="CP034044">
    <property type="protein sequence ID" value="AZG68490.1"/>
    <property type="molecule type" value="Genomic_DNA"/>
</dbReference>
<dbReference type="GO" id="GO:0022857">
    <property type="term" value="F:transmembrane transporter activity"/>
    <property type="evidence" value="ECO:0007669"/>
    <property type="project" value="InterPro"/>
</dbReference>
<dbReference type="Pfam" id="PF02653">
    <property type="entry name" value="BPD_transp_2"/>
    <property type="match status" value="1"/>
</dbReference>
<organism evidence="7 8">
    <name type="scientific">Mycoplasma struthionis</name>
    <dbReference type="NCBI Taxonomy" id="538220"/>
    <lineage>
        <taxon>Bacteria</taxon>
        <taxon>Bacillati</taxon>
        <taxon>Mycoplasmatota</taxon>
        <taxon>Mollicutes</taxon>
        <taxon>Mycoplasmataceae</taxon>
        <taxon>Mycoplasma</taxon>
    </lineage>
</organism>
<keyword evidence="8" id="KW-1185">Reference proteome</keyword>
<dbReference type="Proteomes" id="UP000275883">
    <property type="component" value="Chromosome"/>
</dbReference>